<proteinExistence type="predicted"/>
<gene>
    <name evidence="2" type="ORF">P7K49_012225</name>
</gene>
<evidence type="ECO:0000256" key="1">
    <source>
        <dbReference type="SAM" id="MobiDB-lite"/>
    </source>
</evidence>
<dbReference type="EMBL" id="JASSZA010000005">
    <property type="protein sequence ID" value="KAK2112478.1"/>
    <property type="molecule type" value="Genomic_DNA"/>
</dbReference>
<name>A0ABQ9VV86_SAGOE</name>
<evidence type="ECO:0000313" key="3">
    <source>
        <dbReference type="Proteomes" id="UP001266305"/>
    </source>
</evidence>
<feature type="non-terminal residue" evidence="2">
    <location>
        <position position="63"/>
    </location>
</feature>
<comment type="caution">
    <text evidence="2">The sequence shown here is derived from an EMBL/GenBank/DDBJ whole genome shotgun (WGS) entry which is preliminary data.</text>
</comment>
<evidence type="ECO:0000313" key="2">
    <source>
        <dbReference type="EMBL" id="KAK2112478.1"/>
    </source>
</evidence>
<protein>
    <submittedName>
        <fullName evidence="2">Uncharacterized protein</fullName>
    </submittedName>
</protein>
<sequence>MFSKPSKSQAAELFGSKLSHCQAGDAGLKLPGGTAKSRPRKATPPQALGEGPPRHTSSGSALA</sequence>
<reference evidence="2 3" key="1">
    <citation type="submission" date="2023-05" db="EMBL/GenBank/DDBJ databases">
        <title>B98-5 Cell Line De Novo Hybrid Assembly: An Optical Mapping Approach.</title>
        <authorList>
            <person name="Kananen K."/>
            <person name="Auerbach J.A."/>
            <person name="Kautto E."/>
            <person name="Blachly J.S."/>
        </authorList>
    </citation>
    <scope>NUCLEOTIDE SEQUENCE [LARGE SCALE GENOMIC DNA]</scope>
    <source>
        <strain evidence="2">B95-8</strain>
        <tissue evidence="2">Cell line</tissue>
    </source>
</reference>
<organism evidence="2 3">
    <name type="scientific">Saguinus oedipus</name>
    <name type="common">Cotton-top tamarin</name>
    <name type="synonym">Oedipomidas oedipus</name>
    <dbReference type="NCBI Taxonomy" id="9490"/>
    <lineage>
        <taxon>Eukaryota</taxon>
        <taxon>Metazoa</taxon>
        <taxon>Chordata</taxon>
        <taxon>Craniata</taxon>
        <taxon>Vertebrata</taxon>
        <taxon>Euteleostomi</taxon>
        <taxon>Mammalia</taxon>
        <taxon>Eutheria</taxon>
        <taxon>Euarchontoglires</taxon>
        <taxon>Primates</taxon>
        <taxon>Haplorrhini</taxon>
        <taxon>Platyrrhini</taxon>
        <taxon>Cebidae</taxon>
        <taxon>Callitrichinae</taxon>
        <taxon>Saguinus</taxon>
    </lineage>
</organism>
<feature type="region of interest" description="Disordered" evidence="1">
    <location>
        <begin position="18"/>
        <end position="63"/>
    </location>
</feature>
<accession>A0ABQ9VV86</accession>
<keyword evidence="3" id="KW-1185">Reference proteome</keyword>
<dbReference type="Proteomes" id="UP001266305">
    <property type="component" value="Unassembled WGS sequence"/>
</dbReference>